<name>R7UZV6_CAPTE</name>
<keyword evidence="6" id="KW-1185">Reference proteome</keyword>
<dbReference type="InterPro" id="IPR032675">
    <property type="entry name" value="LRR_dom_sf"/>
</dbReference>
<dbReference type="InterPro" id="IPR050333">
    <property type="entry name" value="SLRP"/>
</dbReference>
<proteinExistence type="predicted"/>
<keyword evidence="1" id="KW-0433">Leucine-rich repeat</keyword>
<reference evidence="4 6" key="2">
    <citation type="journal article" date="2013" name="Nature">
        <title>Insights into bilaterian evolution from three spiralian genomes.</title>
        <authorList>
            <person name="Simakov O."/>
            <person name="Marletaz F."/>
            <person name="Cho S.J."/>
            <person name="Edsinger-Gonzales E."/>
            <person name="Havlak P."/>
            <person name="Hellsten U."/>
            <person name="Kuo D.H."/>
            <person name="Larsson T."/>
            <person name="Lv J."/>
            <person name="Arendt D."/>
            <person name="Savage R."/>
            <person name="Osoegawa K."/>
            <person name="de Jong P."/>
            <person name="Grimwood J."/>
            <person name="Chapman J.A."/>
            <person name="Shapiro H."/>
            <person name="Aerts A."/>
            <person name="Otillar R.P."/>
            <person name="Terry A.Y."/>
            <person name="Boore J.L."/>
            <person name="Grigoriev I.V."/>
            <person name="Lindberg D.R."/>
            <person name="Seaver E.C."/>
            <person name="Weisblat D.A."/>
            <person name="Putnam N.H."/>
            <person name="Rokhsar D.S."/>
        </authorList>
    </citation>
    <scope>NUCLEOTIDE SEQUENCE</scope>
    <source>
        <strain evidence="4 6">I ESC-2004</strain>
    </source>
</reference>
<dbReference type="Proteomes" id="UP000014760">
    <property type="component" value="Unassembled WGS sequence"/>
</dbReference>
<dbReference type="Gene3D" id="3.80.10.10">
    <property type="entry name" value="Ribonuclease Inhibitor"/>
    <property type="match status" value="1"/>
</dbReference>
<dbReference type="SUPFAM" id="SSF52058">
    <property type="entry name" value="L domain-like"/>
    <property type="match status" value="1"/>
</dbReference>
<keyword evidence="3" id="KW-0732">Signal</keyword>
<evidence type="ECO:0000256" key="1">
    <source>
        <dbReference type="ARBA" id="ARBA00022614"/>
    </source>
</evidence>
<dbReference type="HOGENOM" id="CLU_903840_0_0_1"/>
<gene>
    <name evidence="4" type="ORF">CAPTEDRAFT_200352</name>
</gene>
<dbReference type="PANTHER" id="PTHR45712">
    <property type="entry name" value="AGAP008170-PA"/>
    <property type="match status" value="1"/>
</dbReference>
<organism evidence="4">
    <name type="scientific">Capitella teleta</name>
    <name type="common">Polychaete worm</name>
    <dbReference type="NCBI Taxonomy" id="283909"/>
    <lineage>
        <taxon>Eukaryota</taxon>
        <taxon>Metazoa</taxon>
        <taxon>Spiralia</taxon>
        <taxon>Lophotrochozoa</taxon>
        <taxon>Annelida</taxon>
        <taxon>Polychaeta</taxon>
        <taxon>Sedentaria</taxon>
        <taxon>Scolecida</taxon>
        <taxon>Capitellidae</taxon>
        <taxon>Capitella</taxon>
    </lineage>
</organism>
<dbReference type="STRING" id="283909.R7UZV6"/>
<dbReference type="PANTHER" id="PTHR45712:SF22">
    <property type="entry name" value="INSULIN-LIKE GROWTH FACTOR-BINDING PROTEIN COMPLEX ACID LABILE SUBUNIT"/>
    <property type="match status" value="1"/>
</dbReference>
<feature type="chain" id="PRO_5008788547" description="LRRCT domain-containing protein" evidence="3">
    <location>
        <begin position="22"/>
        <end position="308"/>
    </location>
</feature>
<dbReference type="GO" id="GO:0005615">
    <property type="term" value="C:extracellular space"/>
    <property type="evidence" value="ECO:0007669"/>
    <property type="project" value="TreeGrafter"/>
</dbReference>
<dbReference type="EMBL" id="KB298217">
    <property type="protein sequence ID" value="ELU09482.1"/>
    <property type="molecule type" value="Genomic_DNA"/>
</dbReference>
<sequence>MEAALVLVIIAGVHLPDYSDCTVIERDGWKNLTDYVVGLPHDLTELNLDNNLITGFVFPAGYSFVTHLSAMSNLLTELPDVRNIGKTLIDLRVHKNRISVINSDILDSLKVLELLHLGENLLVHFPDVSYSTPPALLYLKLYFNLLIDMPYLPNLGKSVKQLQIGNSPISHIPLKTMLVLKKLETLGGKNISAPVLPNLCHVALKAPRKLKLQLNTKLSCDCHFRWVKLLNSSSVELDAAPCHASPALNGLPVDQIGVDQLECAGRVQLTENGLKRVYTFQAVQMLQWTYCLYSNWYTCTHVNTIQLG</sequence>
<feature type="signal peptide" evidence="3">
    <location>
        <begin position="1"/>
        <end position="21"/>
    </location>
</feature>
<evidence type="ECO:0000313" key="6">
    <source>
        <dbReference type="Proteomes" id="UP000014760"/>
    </source>
</evidence>
<evidence type="ECO:0008006" key="7">
    <source>
        <dbReference type="Google" id="ProtNLM"/>
    </source>
</evidence>
<dbReference type="EnsemblMetazoa" id="CapteT200352">
    <property type="protein sequence ID" value="CapteP200352"/>
    <property type="gene ID" value="CapteG200352"/>
</dbReference>
<evidence type="ECO:0000256" key="2">
    <source>
        <dbReference type="ARBA" id="ARBA00022737"/>
    </source>
</evidence>
<evidence type="ECO:0000313" key="4">
    <source>
        <dbReference type="EMBL" id="ELU09482.1"/>
    </source>
</evidence>
<evidence type="ECO:0000256" key="3">
    <source>
        <dbReference type="SAM" id="SignalP"/>
    </source>
</evidence>
<dbReference type="AlphaFoldDB" id="R7UZV6"/>
<protein>
    <recommendedName>
        <fullName evidence="7">LRRCT domain-containing protein</fullName>
    </recommendedName>
</protein>
<reference evidence="6" key="1">
    <citation type="submission" date="2012-12" db="EMBL/GenBank/DDBJ databases">
        <authorList>
            <person name="Hellsten U."/>
            <person name="Grimwood J."/>
            <person name="Chapman J.A."/>
            <person name="Shapiro H."/>
            <person name="Aerts A."/>
            <person name="Otillar R.P."/>
            <person name="Terry A.Y."/>
            <person name="Boore J.L."/>
            <person name="Simakov O."/>
            <person name="Marletaz F."/>
            <person name="Cho S.-J."/>
            <person name="Edsinger-Gonzales E."/>
            <person name="Havlak P."/>
            <person name="Kuo D.-H."/>
            <person name="Larsson T."/>
            <person name="Lv J."/>
            <person name="Arendt D."/>
            <person name="Savage R."/>
            <person name="Osoegawa K."/>
            <person name="de Jong P."/>
            <person name="Lindberg D.R."/>
            <person name="Seaver E.C."/>
            <person name="Weisblat D.A."/>
            <person name="Putnam N.H."/>
            <person name="Grigoriev I.V."/>
            <person name="Rokhsar D.S."/>
        </authorList>
    </citation>
    <scope>NUCLEOTIDE SEQUENCE</scope>
    <source>
        <strain evidence="6">I ESC-2004</strain>
    </source>
</reference>
<dbReference type="EMBL" id="AMQN01000990">
    <property type="status" value="NOT_ANNOTATED_CDS"/>
    <property type="molecule type" value="Genomic_DNA"/>
</dbReference>
<reference evidence="5" key="3">
    <citation type="submission" date="2015-06" db="UniProtKB">
        <authorList>
            <consortium name="EnsemblMetazoa"/>
        </authorList>
    </citation>
    <scope>IDENTIFICATION</scope>
</reference>
<keyword evidence="2" id="KW-0677">Repeat</keyword>
<accession>R7UZV6</accession>
<evidence type="ECO:0000313" key="5">
    <source>
        <dbReference type="EnsemblMetazoa" id="CapteP200352"/>
    </source>
</evidence>